<accession>A0ABY2QB05</accession>
<evidence type="ECO:0000256" key="1">
    <source>
        <dbReference type="SAM" id="Phobius"/>
    </source>
</evidence>
<feature type="domain" description="Cytochrome c oxidase subunit IV bacterial aa3 type" evidence="2">
    <location>
        <begin position="8"/>
        <end position="50"/>
    </location>
</feature>
<evidence type="ECO:0000313" key="4">
    <source>
        <dbReference type="Proteomes" id="UP000306441"/>
    </source>
</evidence>
<dbReference type="EMBL" id="SSNY01000002">
    <property type="protein sequence ID" value="THF59055.1"/>
    <property type="molecule type" value="Genomic_DNA"/>
</dbReference>
<dbReference type="SUPFAM" id="SSF81469">
    <property type="entry name" value="Bacterial aa3 type cytochrome c oxidase subunit IV"/>
    <property type="match status" value="1"/>
</dbReference>
<protein>
    <submittedName>
        <fullName evidence="3">Aa3-type cytochrome c oxidase subunit IV</fullName>
    </submittedName>
</protein>
<organism evidence="3 4">
    <name type="scientific">Ollibium composti</name>
    <dbReference type="NCBI Taxonomy" id="2675109"/>
    <lineage>
        <taxon>Bacteria</taxon>
        <taxon>Pseudomonadati</taxon>
        <taxon>Pseudomonadota</taxon>
        <taxon>Alphaproteobacteria</taxon>
        <taxon>Hyphomicrobiales</taxon>
        <taxon>Phyllobacteriaceae</taxon>
        <taxon>Ollibium</taxon>
    </lineage>
</organism>
<comment type="caution">
    <text evidence="3">The sequence shown here is derived from an EMBL/GenBank/DDBJ whole genome shotgun (WGS) entry which is preliminary data.</text>
</comment>
<reference evidence="3 4" key="1">
    <citation type="submission" date="2019-04" db="EMBL/GenBank/DDBJ databases">
        <title>Mesorhizobium composti sp. nov., isolated from compost.</title>
        <authorList>
            <person name="Lin S.-Y."/>
            <person name="Hameed A."/>
            <person name="Hsieh Y.-T."/>
            <person name="Young C.-C."/>
        </authorList>
    </citation>
    <scope>NUCLEOTIDE SEQUENCE [LARGE SCALE GENOMIC DNA]</scope>
    <source>
        <strain evidence="3 4">CC-YTH430</strain>
    </source>
</reference>
<keyword evidence="1" id="KW-1133">Transmembrane helix</keyword>
<feature type="transmembrane region" description="Helical" evidence="1">
    <location>
        <begin position="56"/>
        <end position="74"/>
    </location>
</feature>
<proteinExistence type="predicted"/>
<dbReference type="InterPro" id="IPR012422">
    <property type="entry name" value="Cyt_c_oxidase_su4_bac-aa3"/>
</dbReference>
<feature type="transmembrane region" description="Helical" evidence="1">
    <location>
        <begin position="31"/>
        <end position="50"/>
    </location>
</feature>
<name>A0ABY2QB05_9HYPH</name>
<keyword evidence="4" id="KW-1185">Reference proteome</keyword>
<dbReference type="RefSeq" id="WP_136354740.1">
    <property type="nucleotide sequence ID" value="NZ_SSNY01000002.1"/>
</dbReference>
<evidence type="ECO:0000259" key="2">
    <source>
        <dbReference type="Pfam" id="PF07835"/>
    </source>
</evidence>
<dbReference type="Proteomes" id="UP000306441">
    <property type="component" value="Unassembled WGS sequence"/>
</dbReference>
<dbReference type="InterPro" id="IPR036596">
    <property type="entry name" value="Cyt-C_aa3_sf"/>
</dbReference>
<dbReference type="Pfam" id="PF07835">
    <property type="entry name" value="COX4_pro_2"/>
    <property type="match status" value="1"/>
</dbReference>
<keyword evidence="1" id="KW-0812">Transmembrane</keyword>
<gene>
    <name evidence="3" type="ORF">E6C48_05255</name>
</gene>
<sequence length="75" mass="7963">MADHTPAGPVELGADMDYAEHDRTYHGFLALAKYGALSCAAILIAMAFGFFTAAGFFSSLILFVIICAVGGYLLR</sequence>
<keyword evidence="1" id="KW-0472">Membrane</keyword>
<evidence type="ECO:0000313" key="3">
    <source>
        <dbReference type="EMBL" id="THF59055.1"/>
    </source>
</evidence>
<dbReference type="Gene3D" id="1.20.5.160">
    <property type="entry name" value="Bacterial aa3 type cytochrome c oxidase subunit IV"/>
    <property type="match status" value="1"/>
</dbReference>